<dbReference type="RefSeq" id="XP_065328627.1">
    <property type="nucleotide sequence ID" value="XM_065472555.1"/>
</dbReference>
<proteinExistence type="predicted"/>
<dbReference type="KEGG" id="vnx:VNE69_02009"/>
<dbReference type="GeneID" id="90540299"/>
<keyword evidence="2" id="KW-1185">Reference proteome</keyword>
<protein>
    <submittedName>
        <fullName evidence="1">Uncharacterized protein</fullName>
    </submittedName>
</protein>
<reference evidence="1" key="1">
    <citation type="journal article" date="2024" name="BMC Genomics">
        <title>Functional annotation of a divergent genome using sequence and structure-based similarity.</title>
        <authorList>
            <person name="Svedberg D."/>
            <person name="Winiger R.R."/>
            <person name="Berg A."/>
            <person name="Sharma H."/>
            <person name="Tellgren-Roth C."/>
            <person name="Debrunner-Vossbrinck B.A."/>
            <person name="Vossbrinck C.R."/>
            <person name="Barandun J."/>
        </authorList>
    </citation>
    <scope>NUCLEOTIDE SEQUENCE</scope>
    <source>
        <strain evidence="1">Illinois isolate</strain>
    </source>
</reference>
<evidence type="ECO:0000313" key="1">
    <source>
        <dbReference type="EMBL" id="WUR02482.1"/>
    </source>
</evidence>
<accession>A0AAX4J9C3</accession>
<name>A0AAX4J9C3_9MICR</name>
<evidence type="ECO:0000313" key="2">
    <source>
        <dbReference type="Proteomes" id="UP001334084"/>
    </source>
</evidence>
<dbReference type="EMBL" id="CP142727">
    <property type="protein sequence ID" value="WUR02482.1"/>
    <property type="molecule type" value="Genomic_DNA"/>
</dbReference>
<gene>
    <name evidence="1" type="ORF">VNE69_02009</name>
</gene>
<organism evidence="1 2">
    <name type="scientific">Vairimorpha necatrix</name>
    <dbReference type="NCBI Taxonomy" id="6039"/>
    <lineage>
        <taxon>Eukaryota</taxon>
        <taxon>Fungi</taxon>
        <taxon>Fungi incertae sedis</taxon>
        <taxon>Microsporidia</taxon>
        <taxon>Nosematidae</taxon>
        <taxon>Vairimorpha</taxon>
    </lineage>
</organism>
<dbReference type="Proteomes" id="UP001334084">
    <property type="component" value="Chromosome 2"/>
</dbReference>
<dbReference type="AlphaFoldDB" id="A0AAX4J9C3"/>
<sequence length="78" mass="8818">MKGDSENSPGIKNTTKFTRKIYDSPSSKARILTPVKNALHKSDGNPLKFLKAVQNIVGKENIQEEGFNIKKTEEEWEI</sequence>